<dbReference type="GO" id="GO:0000287">
    <property type="term" value="F:magnesium ion binding"/>
    <property type="evidence" value="ECO:0007669"/>
    <property type="project" value="TreeGrafter"/>
</dbReference>
<gene>
    <name evidence="7" type="ORF">RUM43_004119</name>
    <name evidence="6" type="ORF">RUM44_011387</name>
</gene>
<reference evidence="7 9" key="1">
    <citation type="submission" date="2023-10" db="EMBL/GenBank/DDBJ databases">
        <title>Genomes of two closely related lineages of the louse Polyplax serrata with different host specificities.</title>
        <authorList>
            <person name="Martinu J."/>
            <person name="Tarabai H."/>
            <person name="Stefka J."/>
            <person name="Hypsa V."/>
        </authorList>
    </citation>
    <scope>NUCLEOTIDE SEQUENCE [LARGE SCALE GENOMIC DNA]</scope>
    <source>
        <strain evidence="6">98ZLc_SE</strain>
        <strain evidence="7">HR10_N</strain>
    </source>
</reference>
<accession>A0AAN8SAK6</accession>
<dbReference type="InterPro" id="IPR018247">
    <property type="entry name" value="EF_Hand_1_Ca_BS"/>
</dbReference>
<organism evidence="7 9">
    <name type="scientific">Polyplax serrata</name>
    <name type="common">Common mouse louse</name>
    <dbReference type="NCBI Taxonomy" id="468196"/>
    <lineage>
        <taxon>Eukaryota</taxon>
        <taxon>Metazoa</taxon>
        <taxon>Ecdysozoa</taxon>
        <taxon>Arthropoda</taxon>
        <taxon>Hexapoda</taxon>
        <taxon>Insecta</taxon>
        <taxon>Pterygota</taxon>
        <taxon>Neoptera</taxon>
        <taxon>Paraneoptera</taxon>
        <taxon>Psocodea</taxon>
        <taxon>Troctomorpha</taxon>
        <taxon>Phthiraptera</taxon>
        <taxon>Anoplura</taxon>
        <taxon>Polyplacidae</taxon>
        <taxon>Polyplax</taxon>
    </lineage>
</organism>
<evidence type="ECO:0000313" key="9">
    <source>
        <dbReference type="Proteomes" id="UP001372834"/>
    </source>
</evidence>
<keyword evidence="4" id="KW-0460">Magnesium</keyword>
<dbReference type="SUPFAM" id="SSF47473">
    <property type="entry name" value="EF-hand"/>
    <property type="match status" value="1"/>
</dbReference>
<dbReference type="PROSITE" id="PS00018">
    <property type="entry name" value="EF_HAND_1"/>
    <property type="match status" value="1"/>
</dbReference>
<dbReference type="PROSITE" id="PS50222">
    <property type="entry name" value="EF_HAND_2"/>
    <property type="match status" value="1"/>
</dbReference>
<comment type="caution">
    <text evidence="7">The sequence shown here is derived from an EMBL/GenBank/DDBJ whole genome shotgun (WGS) entry which is preliminary data.</text>
</comment>
<name>A0AAN8SAK6_POLSC</name>
<dbReference type="EMBL" id="JAWJWF010000046">
    <property type="protein sequence ID" value="KAK6624528.1"/>
    <property type="molecule type" value="Genomic_DNA"/>
</dbReference>
<evidence type="ECO:0000313" key="8">
    <source>
        <dbReference type="Proteomes" id="UP001359485"/>
    </source>
</evidence>
<evidence type="ECO:0000256" key="1">
    <source>
        <dbReference type="ARBA" id="ARBA00022723"/>
    </source>
</evidence>
<dbReference type="InterPro" id="IPR002048">
    <property type="entry name" value="EF_hand_dom"/>
</dbReference>
<keyword evidence="8" id="KW-1185">Reference proteome</keyword>
<sequence>MRGYGVDSFFIEEVENYTQLTYLKRSEIFHIYSRFKRHGQEVATNIHHRFEKSKILEIFPELNYNPFIDRTLYIFSSMKDDRMSFEDILDLASAFSEDCPVDVKAKWAFLIFDFDQDNLLNSNDIVEMVTRLTKSGDDTSGEEQLTEEEKRKVADLILNDVVLCNADGITCVEFINIVRRIPEFLYAFRIKFT</sequence>
<dbReference type="EMBL" id="JAWJWE010000002">
    <property type="protein sequence ID" value="KAK6642617.1"/>
    <property type="molecule type" value="Genomic_DNA"/>
</dbReference>
<dbReference type="AlphaFoldDB" id="A0AAN8SAK6"/>
<proteinExistence type="predicted"/>
<evidence type="ECO:0000256" key="4">
    <source>
        <dbReference type="ARBA" id="ARBA00022842"/>
    </source>
</evidence>
<dbReference type="InterPro" id="IPR011992">
    <property type="entry name" value="EF-hand-dom_pair"/>
</dbReference>
<dbReference type="GO" id="GO:0005509">
    <property type="term" value="F:calcium ion binding"/>
    <property type="evidence" value="ECO:0007669"/>
    <property type="project" value="InterPro"/>
</dbReference>
<keyword evidence="3" id="KW-0106">Calcium</keyword>
<dbReference type="Proteomes" id="UP001359485">
    <property type="component" value="Unassembled WGS sequence"/>
</dbReference>
<dbReference type="InterPro" id="IPR051433">
    <property type="entry name" value="CIBP"/>
</dbReference>
<evidence type="ECO:0000313" key="6">
    <source>
        <dbReference type="EMBL" id="KAK6624528.1"/>
    </source>
</evidence>
<protein>
    <recommendedName>
        <fullName evidence="5">EF-hand domain-containing protein</fullName>
    </recommendedName>
</protein>
<evidence type="ECO:0000259" key="5">
    <source>
        <dbReference type="PROSITE" id="PS50222"/>
    </source>
</evidence>
<evidence type="ECO:0000313" key="7">
    <source>
        <dbReference type="EMBL" id="KAK6642617.1"/>
    </source>
</evidence>
<feature type="domain" description="EF-hand" evidence="5">
    <location>
        <begin position="100"/>
        <end position="135"/>
    </location>
</feature>
<evidence type="ECO:0000256" key="3">
    <source>
        <dbReference type="ARBA" id="ARBA00022837"/>
    </source>
</evidence>
<dbReference type="Proteomes" id="UP001372834">
    <property type="component" value="Unassembled WGS sequence"/>
</dbReference>
<dbReference type="PANTHER" id="PTHR45791:SF9">
    <property type="entry name" value="FREQUENIN-1-LIKE PROTEIN"/>
    <property type="match status" value="1"/>
</dbReference>
<dbReference type="Gene3D" id="1.10.238.10">
    <property type="entry name" value="EF-hand"/>
    <property type="match status" value="2"/>
</dbReference>
<dbReference type="PANTHER" id="PTHR45791">
    <property type="entry name" value="CALCIUM AND INTEGRIN BINDING FAMILY MEMBER 2"/>
    <property type="match status" value="1"/>
</dbReference>
<keyword evidence="1" id="KW-0479">Metal-binding</keyword>
<evidence type="ECO:0000256" key="2">
    <source>
        <dbReference type="ARBA" id="ARBA00022737"/>
    </source>
</evidence>
<keyword evidence="2" id="KW-0677">Repeat</keyword>